<dbReference type="NCBIfam" id="TIGR00498">
    <property type="entry name" value="lexA"/>
    <property type="match status" value="1"/>
</dbReference>
<feature type="active site" description="For autocatalytic cleavage activity" evidence="12">
    <location>
        <position position="160"/>
    </location>
</feature>
<keyword evidence="5 12" id="KW-0378">Hydrolase</keyword>
<evidence type="ECO:0000256" key="4">
    <source>
        <dbReference type="ARBA" id="ARBA00022763"/>
    </source>
</evidence>
<keyword evidence="4 12" id="KW-0227">DNA damage</keyword>
<name>A0ABN0UCB2_9ACTN</name>
<dbReference type="InterPro" id="IPR006200">
    <property type="entry name" value="LexA"/>
</dbReference>
<dbReference type="EC" id="3.4.21.88" evidence="12"/>
<gene>
    <name evidence="16" type="primary">lexA_2</name>
    <name evidence="12" type="synonym">lexA</name>
    <name evidence="16" type="ORF">GCM10009539_34090</name>
</gene>
<comment type="subunit">
    <text evidence="12">Homodimer.</text>
</comment>
<keyword evidence="9 12" id="KW-0804">Transcription</keyword>
<keyword evidence="3 12" id="KW-0235">DNA replication</keyword>
<keyword evidence="17" id="KW-1185">Reference proteome</keyword>
<comment type="similarity">
    <text evidence="1 12 13">Belongs to the peptidase S24 family.</text>
</comment>
<feature type="site" description="Cleavage; by autolysis" evidence="12">
    <location>
        <begin position="88"/>
        <end position="89"/>
    </location>
</feature>
<keyword evidence="2 12" id="KW-0678">Repressor</keyword>
<dbReference type="PANTHER" id="PTHR33516:SF2">
    <property type="entry name" value="LEXA REPRESSOR-RELATED"/>
    <property type="match status" value="1"/>
</dbReference>
<dbReference type="InterPro" id="IPR006197">
    <property type="entry name" value="Peptidase_S24_LexA"/>
</dbReference>
<dbReference type="PANTHER" id="PTHR33516">
    <property type="entry name" value="LEXA REPRESSOR"/>
    <property type="match status" value="1"/>
</dbReference>
<evidence type="ECO:0000256" key="9">
    <source>
        <dbReference type="ARBA" id="ARBA00023163"/>
    </source>
</evidence>
<evidence type="ECO:0000256" key="11">
    <source>
        <dbReference type="ARBA" id="ARBA00023236"/>
    </source>
</evidence>
<dbReference type="InterPro" id="IPR006199">
    <property type="entry name" value="LexA_DNA-bd_dom"/>
</dbReference>
<evidence type="ECO:0000256" key="12">
    <source>
        <dbReference type="HAMAP-Rule" id="MF_00015"/>
    </source>
</evidence>
<dbReference type="PRINTS" id="PR00726">
    <property type="entry name" value="LEXASERPTASE"/>
</dbReference>
<dbReference type="Pfam" id="PF01726">
    <property type="entry name" value="LexA_DNA_bind"/>
    <property type="match status" value="1"/>
</dbReference>
<dbReference type="Pfam" id="PF00717">
    <property type="entry name" value="Peptidase_S24"/>
    <property type="match status" value="1"/>
</dbReference>
<accession>A0ABN0UCB2</accession>
<evidence type="ECO:0000313" key="16">
    <source>
        <dbReference type="EMBL" id="GAA0245901.1"/>
    </source>
</evidence>
<evidence type="ECO:0000313" key="17">
    <source>
        <dbReference type="Proteomes" id="UP001500967"/>
    </source>
</evidence>
<dbReference type="CDD" id="cd06529">
    <property type="entry name" value="S24_LexA-like"/>
    <property type="match status" value="1"/>
</dbReference>
<keyword evidence="7 12" id="KW-0805">Transcription regulation</keyword>
<reference evidence="16 17" key="1">
    <citation type="journal article" date="2019" name="Int. J. Syst. Evol. Microbiol.">
        <title>The Global Catalogue of Microorganisms (GCM) 10K type strain sequencing project: providing services to taxonomists for standard genome sequencing and annotation.</title>
        <authorList>
            <consortium name="The Broad Institute Genomics Platform"/>
            <consortium name="The Broad Institute Genome Sequencing Center for Infectious Disease"/>
            <person name="Wu L."/>
            <person name="Ma J."/>
        </authorList>
    </citation>
    <scope>NUCLEOTIDE SEQUENCE [LARGE SCALE GENOMIC DNA]</scope>
    <source>
        <strain evidence="16 17">JCM 10425</strain>
    </source>
</reference>
<dbReference type="Gene3D" id="2.10.109.10">
    <property type="entry name" value="Umud Fragment, subunit A"/>
    <property type="match status" value="1"/>
</dbReference>
<evidence type="ECO:0000256" key="8">
    <source>
        <dbReference type="ARBA" id="ARBA00023125"/>
    </source>
</evidence>
<evidence type="ECO:0000256" key="5">
    <source>
        <dbReference type="ARBA" id="ARBA00022801"/>
    </source>
</evidence>
<dbReference type="InterPro" id="IPR036390">
    <property type="entry name" value="WH_DNA-bd_sf"/>
</dbReference>
<evidence type="ECO:0000256" key="6">
    <source>
        <dbReference type="ARBA" id="ARBA00022813"/>
    </source>
</evidence>
<dbReference type="RefSeq" id="WP_344649813.1">
    <property type="nucleotide sequence ID" value="NZ_BAAAGX010000014.1"/>
</dbReference>
<dbReference type="SUPFAM" id="SSF51306">
    <property type="entry name" value="LexA/Signal peptidase"/>
    <property type="match status" value="1"/>
</dbReference>
<dbReference type="InterPro" id="IPR015927">
    <property type="entry name" value="Peptidase_S24_S26A/B/C"/>
</dbReference>
<keyword evidence="10 12" id="KW-0234">DNA repair</keyword>
<keyword evidence="11 12" id="KW-0742">SOS response</keyword>
<dbReference type="EMBL" id="BAAAGX010000014">
    <property type="protein sequence ID" value="GAA0245901.1"/>
    <property type="molecule type" value="Genomic_DNA"/>
</dbReference>
<keyword evidence="6 12" id="KW-0068">Autocatalytic cleavage</keyword>
<feature type="domain" description="Peptidase S24/S26A/S26B/S26C" evidence="14">
    <location>
        <begin position="81"/>
        <end position="193"/>
    </location>
</feature>
<sequence length="200" mass="21284">MAPPELTPIRQQILSFVRRTVPRQGYPPSIREIGTAVGLRSTSSVAHHLRALEELGLISRDSRAARAVDARDAGAGTTLVPLIGAIAAGSPITADENFEEALPLPASLVGHGEFFALRVRGDSMIEAAICDGDIVVVRRQPTAETGDIVAAMLDGEATVKVLNVEDGHVRLLPKNPHYAPIDADHATILGRVVSILRSLR</sequence>
<proteinExistence type="inferred from homology"/>
<evidence type="ECO:0000256" key="1">
    <source>
        <dbReference type="ARBA" id="ARBA00007484"/>
    </source>
</evidence>
<keyword evidence="8 12" id="KW-0238">DNA-binding</keyword>
<comment type="caution">
    <text evidence="16">The sequence shown here is derived from an EMBL/GenBank/DDBJ whole genome shotgun (WGS) entry which is preliminary data.</text>
</comment>
<evidence type="ECO:0000256" key="13">
    <source>
        <dbReference type="RuleBase" id="RU003991"/>
    </source>
</evidence>
<feature type="DNA-binding region" description="H-T-H motif" evidence="12">
    <location>
        <begin position="30"/>
        <end position="50"/>
    </location>
</feature>
<evidence type="ECO:0000259" key="14">
    <source>
        <dbReference type="Pfam" id="PF00717"/>
    </source>
</evidence>
<evidence type="ECO:0000256" key="10">
    <source>
        <dbReference type="ARBA" id="ARBA00023204"/>
    </source>
</evidence>
<dbReference type="Proteomes" id="UP001500967">
    <property type="component" value="Unassembled WGS sequence"/>
</dbReference>
<protein>
    <recommendedName>
        <fullName evidence="12">LexA repressor</fullName>
        <ecNumber evidence="12">3.4.21.88</ecNumber>
    </recommendedName>
</protein>
<dbReference type="InterPro" id="IPR050077">
    <property type="entry name" value="LexA_repressor"/>
</dbReference>
<evidence type="ECO:0000256" key="7">
    <source>
        <dbReference type="ARBA" id="ARBA00023015"/>
    </source>
</evidence>
<evidence type="ECO:0000256" key="2">
    <source>
        <dbReference type="ARBA" id="ARBA00022491"/>
    </source>
</evidence>
<dbReference type="InterPro" id="IPR039418">
    <property type="entry name" value="LexA-like"/>
</dbReference>
<evidence type="ECO:0000259" key="15">
    <source>
        <dbReference type="Pfam" id="PF01726"/>
    </source>
</evidence>
<feature type="domain" description="LexA repressor DNA-binding" evidence="15">
    <location>
        <begin position="5"/>
        <end position="67"/>
    </location>
</feature>
<comment type="catalytic activity">
    <reaction evidence="12">
        <text>Hydrolysis of Ala-|-Gly bond in repressor LexA.</text>
        <dbReference type="EC" id="3.4.21.88"/>
    </reaction>
</comment>
<organism evidence="16 17">
    <name type="scientific">Cryptosporangium japonicum</name>
    <dbReference type="NCBI Taxonomy" id="80872"/>
    <lineage>
        <taxon>Bacteria</taxon>
        <taxon>Bacillati</taxon>
        <taxon>Actinomycetota</taxon>
        <taxon>Actinomycetes</taxon>
        <taxon>Cryptosporangiales</taxon>
        <taxon>Cryptosporangiaceae</taxon>
        <taxon>Cryptosporangium</taxon>
    </lineage>
</organism>
<evidence type="ECO:0000256" key="3">
    <source>
        <dbReference type="ARBA" id="ARBA00022705"/>
    </source>
</evidence>
<dbReference type="SUPFAM" id="SSF46785">
    <property type="entry name" value="Winged helix' DNA-binding domain"/>
    <property type="match status" value="1"/>
</dbReference>
<feature type="active site" description="For autocatalytic cleavage activity" evidence="12">
    <location>
        <position position="123"/>
    </location>
</feature>
<dbReference type="InterPro" id="IPR036286">
    <property type="entry name" value="LexA/Signal_pep-like_sf"/>
</dbReference>
<dbReference type="HAMAP" id="MF_00015">
    <property type="entry name" value="LexA"/>
    <property type="match status" value="1"/>
</dbReference>
<comment type="function">
    <text evidence="12">Represses a number of genes involved in the response to DNA damage (SOS response), including recA and lexA. In the presence of single-stranded DNA, RecA interacts with LexA causing an autocatalytic cleavage which disrupts the DNA-binding part of LexA, leading to derepression of the SOS regulon and eventually DNA repair.</text>
</comment>
<dbReference type="Gene3D" id="1.10.10.10">
    <property type="entry name" value="Winged helix-like DNA-binding domain superfamily/Winged helix DNA-binding domain"/>
    <property type="match status" value="1"/>
</dbReference>
<dbReference type="InterPro" id="IPR036388">
    <property type="entry name" value="WH-like_DNA-bd_sf"/>
</dbReference>